<organism evidence="5 6">
    <name type="scientific">Candidatus Roizmanbacteria bacterium CG11_big_fil_rev_8_21_14_0_20_36_8</name>
    <dbReference type="NCBI Taxonomy" id="1974856"/>
    <lineage>
        <taxon>Bacteria</taxon>
        <taxon>Candidatus Roizmaniibacteriota</taxon>
    </lineage>
</organism>
<comment type="similarity">
    <text evidence="1 4">Belongs to the bacterial ribosomal protein bS18 family.</text>
</comment>
<reference evidence="5 6" key="1">
    <citation type="submission" date="2017-09" db="EMBL/GenBank/DDBJ databases">
        <title>Depth-based differentiation of microbial function through sediment-hosted aquifers and enrichment of novel symbionts in the deep terrestrial subsurface.</title>
        <authorList>
            <person name="Probst A.J."/>
            <person name="Ladd B."/>
            <person name="Jarett J.K."/>
            <person name="Geller-Mcgrath D.E."/>
            <person name="Sieber C.M."/>
            <person name="Emerson J.B."/>
            <person name="Anantharaman K."/>
            <person name="Thomas B.C."/>
            <person name="Malmstrom R."/>
            <person name="Stieglmeier M."/>
            <person name="Klingl A."/>
            <person name="Woyke T."/>
            <person name="Ryan C.M."/>
            <person name="Banfield J.F."/>
        </authorList>
    </citation>
    <scope>NUCLEOTIDE SEQUENCE [LARGE SCALE GENOMIC DNA]</scope>
    <source>
        <strain evidence="5">CG11_big_fil_rev_8_21_14_0_20_36_8</strain>
    </source>
</reference>
<dbReference type="GO" id="GO:0006412">
    <property type="term" value="P:translation"/>
    <property type="evidence" value="ECO:0007669"/>
    <property type="project" value="InterPro"/>
</dbReference>
<evidence type="ECO:0000256" key="2">
    <source>
        <dbReference type="ARBA" id="ARBA00022980"/>
    </source>
</evidence>
<gene>
    <name evidence="5" type="primary">rpsR</name>
    <name evidence="5" type="ORF">COV58_01015</name>
</gene>
<evidence type="ECO:0000256" key="4">
    <source>
        <dbReference type="RuleBase" id="RU003910"/>
    </source>
</evidence>
<dbReference type="PRINTS" id="PR00974">
    <property type="entry name" value="RIBOSOMALS18"/>
</dbReference>
<dbReference type="GO" id="GO:0022627">
    <property type="term" value="C:cytosolic small ribosomal subunit"/>
    <property type="evidence" value="ECO:0007669"/>
    <property type="project" value="TreeGrafter"/>
</dbReference>
<evidence type="ECO:0000256" key="3">
    <source>
        <dbReference type="ARBA" id="ARBA00023274"/>
    </source>
</evidence>
<accession>A0A2M6IUS4</accession>
<evidence type="ECO:0000313" key="5">
    <source>
        <dbReference type="EMBL" id="PIQ73711.1"/>
    </source>
</evidence>
<dbReference type="Proteomes" id="UP000231056">
    <property type="component" value="Unassembled WGS sequence"/>
</dbReference>
<evidence type="ECO:0000256" key="1">
    <source>
        <dbReference type="ARBA" id="ARBA00005589"/>
    </source>
</evidence>
<keyword evidence="3 4" id="KW-0687">Ribonucleoprotein</keyword>
<dbReference type="PANTHER" id="PTHR13479">
    <property type="entry name" value="30S RIBOSOMAL PROTEIN S18"/>
    <property type="match status" value="1"/>
</dbReference>
<dbReference type="PANTHER" id="PTHR13479:SF40">
    <property type="entry name" value="SMALL RIBOSOMAL SUBUNIT PROTEIN BS18M"/>
    <property type="match status" value="1"/>
</dbReference>
<comment type="caution">
    <text evidence="5">The sequence shown here is derived from an EMBL/GenBank/DDBJ whole genome shotgun (WGS) entry which is preliminary data.</text>
</comment>
<sequence length="68" mass="8222">MKCFFCKFSKEPDYKEVDNLEKFLTPRKKIVNRDRSKICAKHQRTMSKHIKHARFLGLLPYTSYQNIN</sequence>
<dbReference type="AlphaFoldDB" id="A0A2M6IUS4"/>
<dbReference type="Gene3D" id="4.10.640.10">
    <property type="entry name" value="Ribosomal protein S18"/>
    <property type="match status" value="1"/>
</dbReference>
<dbReference type="GO" id="GO:0070181">
    <property type="term" value="F:small ribosomal subunit rRNA binding"/>
    <property type="evidence" value="ECO:0007669"/>
    <property type="project" value="TreeGrafter"/>
</dbReference>
<dbReference type="Pfam" id="PF01084">
    <property type="entry name" value="Ribosomal_S18"/>
    <property type="match status" value="1"/>
</dbReference>
<evidence type="ECO:0000313" key="6">
    <source>
        <dbReference type="Proteomes" id="UP000231056"/>
    </source>
</evidence>
<protein>
    <submittedName>
        <fullName evidence="5">30S ribosomal protein S18</fullName>
    </submittedName>
</protein>
<keyword evidence="2 4" id="KW-0689">Ribosomal protein</keyword>
<dbReference type="GO" id="GO:0003735">
    <property type="term" value="F:structural constituent of ribosome"/>
    <property type="evidence" value="ECO:0007669"/>
    <property type="project" value="InterPro"/>
</dbReference>
<dbReference type="EMBL" id="PCVM01000021">
    <property type="protein sequence ID" value="PIQ73711.1"/>
    <property type="molecule type" value="Genomic_DNA"/>
</dbReference>
<dbReference type="NCBIfam" id="TIGR00165">
    <property type="entry name" value="S18"/>
    <property type="match status" value="1"/>
</dbReference>
<dbReference type="InterPro" id="IPR036870">
    <property type="entry name" value="Ribosomal_bS18_sf"/>
</dbReference>
<name>A0A2M6IUS4_9BACT</name>
<dbReference type="InterPro" id="IPR001648">
    <property type="entry name" value="Ribosomal_bS18"/>
</dbReference>
<proteinExistence type="inferred from homology"/>
<dbReference type="SUPFAM" id="SSF46911">
    <property type="entry name" value="Ribosomal protein S18"/>
    <property type="match status" value="1"/>
</dbReference>